<evidence type="ECO:0000256" key="1">
    <source>
        <dbReference type="SAM" id="MobiDB-lite"/>
    </source>
</evidence>
<dbReference type="EMBL" id="SMOL01000487">
    <property type="protein sequence ID" value="KAB2610303.1"/>
    <property type="molecule type" value="Genomic_DNA"/>
</dbReference>
<evidence type="ECO:0000313" key="2">
    <source>
        <dbReference type="EMBL" id="KAB2610303.1"/>
    </source>
</evidence>
<reference evidence="2 3" key="3">
    <citation type="submission" date="2019-11" db="EMBL/GenBank/DDBJ databases">
        <title>A de novo genome assembly of a pear dwarfing rootstock.</title>
        <authorList>
            <person name="Wang F."/>
            <person name="Wang J."/>
            <person name="Li S."/>
            <person name="Zhang Y."/>
            <person name="Fang M."/>
            <person name="Ma L."/>
            <person name="Zhao Y."/>
            <person name="Jiang S."/>
        </authorList>
    </citation>
    <scope>NUCLEOTIDE SEQUENCE [LARGE SCALE GENOMIC DNA]</scope>
    <source>
        <strain evidence="2">S2</strain>
        <tissue evidence="2">Leaf</tissue>
    </source>
</reference>
<organism evidence="2 3">
    <name type="scientific">Pyrus ussuriensis x Pyrus communis</name>
    <dbReference type="NCBI Taxonomy" id="2448454"/>
    <lineage>
        <taxon>Eukaryota</taxon>
        <taxon>Viridiplantae</taxon>
        <taxon>Streptophyta</taxon>
        <taxon>Embryophyta</taxon>
        <taxon>Tracheophyta</taxon>
        <taxon>Spermatophyta</taxon>
        <taxon>Magnoliopsida</taxon>
        <taxon>eudicotyledons</taxon>
        <taxon>Gunneridae</taxon>
        <taxon>Pentapetalae</taxon>
        <taxon>rosids</taxon>
        <taxon>fabids</taxon>
        <taxon>Rosales</taxon>
        <taxon>Rosaceae</taxon>
        <taxon>Amygdaloideae</taxon>
        <taxon>Maleae</taxon>
        <taxon>Pyrus</taxon>
    </lineage>
</organism>
<gene>
    <name evidence="2" type="ORF">D8674_018335</name>
</gene>
<keyword evidence="3" id="KW-1185">Reference proteome</keyword>
<evidence type="ECO:0000313" key="3">
    <source>
        <dbReference type="Proteomes" id="UP000327157"/>
    </source>
</evidence>
<sequence>MTSQSDAAISESSPNWTIPPSSLSQNLTSIQVSTSVNTSTQSNSASLMMPQSREVTKDRLLLDCNSIPSTCSLKDEVSHQSGFFFRAKLKANELQACYGVDVKPAIDVNDVPTNKYLHGVACEQNIISLNGLRNQESREGRLH</sequence>
<dbReference type="OrthoDB" id="630817at2759"/>
<name>A0A5N5G4N9_9ROSA</name>
<protein>
    <submittedName>
        <fullName evidence="2">Uncharacterized protein</fullName>
    </submittedName>
</protein>
<dbReference type="AlphaFoldDB" id="A0A5N5G4N9"/>
<reference evidence="3" key="2">
    <citation type="submission" date="2019-10" db="EMBL/GenBank/DDBJ databases">
        <title>A de novo genome assembly of a pear dwarfing rootstock.</title>
        <authorList>
            <person name="Wang F."/>
            <person name="Wang J."/>
            <person name="Li S."/>
            <person name="Zhang Y."/>
            <person name="Fang M."/>
            <person name="Ma L."/>
            <person name="Zhao Y."/>
            <person name="Jiang S."/>
        </authorList>
    </citation>
    <scope>NUCLEOTIDE SEQUENCE [LARGE SCALE GENOMIC DNA]</scope>
</reference>
<reference evidence="2 3" key="1">
    <citation type="submission" date="2019-09" db="EMBL/GenBank/DDBJ databases">
        <authorList>
            <person name="Ou C."/>
        </authorList>
    </citation>
    <scope>NUCLEOTIDE SEQUENCE [LARGE SCALE GENOMIC DNA]</scope>
    <source>
        <strain evidence="2">S2</strain>
        <tissue evidence="2">Leaf</tissue>
    </source>
</reference>
<comment type="caution">
    <text evidence="2">The sequence shown here is derived from an EMBL/GenBank/DDBJ whole genome shotgun (WGS) entry which is preliminary data.</text>
</comment>
<dbReference type="Proteomes" id="UP000327157">
    <property type="component" value="Chromosome 17"/>
</dbReference>
<feature type="region of interest" description="Disordered" evidence="1">
    <location>
        <begin position="1"/>
        <end position="20"/>
    </location>
</feature>
<proteinExistence type="predicted"/>
<accession>A0A5N5G4N9</accession>